<keyword evidence="4" id="KW-0255">Endonuclease</keyword>
<feature type="region of interest" description="Disordered" evidence="7">
    <location>
        <begin position="195"/>
        <end position="218"/>
    </location>
</feature>
<evidence type="ECO:0000313" key="9">
    <source>
        <dbReference type="EMBL" id="KAL3524903.1"/>
    </source>
</evidence>
<feature type="compositionally biased region" description="Low complexity" evidence="7">
    <location>
        <begin position="97"/>
        <end position="113"/>
    </location>
</feature>
<evidence type="ECO:0000256" key="7">
    <source>
        <dbReference type="SAM" id="MobiDB-lite"/>
    </source>
</evidence>
<dbReference type="InterPro" id="IPR043502">
    <property type="entry name" value="DNA/RNA_pol_sf"/>
</dbReference>
<evidence type="ECO:0000259" key="8">
    <source>
        <dbReference type="Pfam" id="PF17917"/>
    </source>
</evidence>
<dbReference type="GO" id="GO:0003964">
    <property type="term" value="F:RNA-directed DNA polymerase activity"/>
    <property type="evidence" value="ECO:0007669"/>
    <property type="project" value="UniProtKB-KW"/>
</dbReference>
<dbReference type="InterPro" id="IPR041373">
    <property type="entry name" value="RT_RNaseH"/>
</dbReference>
<dbReference type="Proteomes" id="UP001630127">
    <property type="component" value="Unassembled WGS sequence"/>
</dbReference>
<reference evidence="9 10" key="1">
    <citation type="submission" date="2024-11" db="EMBL/GenBank/DDBJ databases">
        <title>A near-complete genome assembly of Cinchona calisaya.</title>
        <authorList>
            <person name="Lian D.C."/>
            <person name="Zhao X.W."/>
            <person name="Wei L."/>
        </authorList>
    </citation>
    <scope>NUCLEOTIDE SEQUENCE [LARGE SCALE GENOMIC DNA]</scope>
    <source>
        <tissue evidence="9">Nenye</tissue>
    </source>
</reference>
<sequence length="300" mass="33548">LNLKRLFTYTYLIHLRWKEPFSSKKVDKVHKPVYYVSKVLSEPKTCYPTIERLALALVTVARKLRPDFLSYPIVVQTNHKLKSILLKPNVSGRGKASTRASPSCSRRPSPAPSFVASSKAASLLKARRLLDLNKTIEKASSHRALNEYMTASKESSVSKPLSFAPSFLVKTGPSLTKVPNFKGIPAKMTDLAIGTRPSYNTKKRKKSIDSPSPPSLRPCRSSIRASFARYDMLPQCRPTTLHAYCVFARRSLPVVPSSPLAVWAGCPSLRRSVRLFVLLDRLKMLELSSPRCFTLSLSRT</sequence>
<gene>
    <name evidence="9" type="ORF">ACH5RR_013275</name>
</gene>
<dbReference type="SUPFAM" id="SSF56672">
    <property type="entry name" value="DNA/RNA polymerases"/>
    <property type="match status" value="1"/>
</dbReference>
<evidence type="ECO:0000256" key="4">
    <source>
        <dbReference type="ARBA" id="ARBA00022759"/>
    </source>
</evidence>
<accession>A0ABD3A0X7</accession>
<feature type="non-terminal residue" evidence="9">
    <location>
        <position position="1"/>
    </location>
</feature>
<evidence type="ECO:0000256" key="6">
    <source>
        <dbReference type="ARBA" id="ARBA00022918"/>
    </source>
</evidence>
<dbReference type="GO" id="GO:0016787">
    <property type="term" value="F:hydrolase activity"/>
    <property type="evidence" value="ECO:0007669"/>
    <property type="project" value="UniProtKB-KW"/>
</dbReference>
<evidence type="ECO:0000256" key="1">
    <source>
        <dbReference type="ARBA" id="ARBA00022679"/>
    </source>
</evidence>
<keyword evidence="1" id="KW-0808">Transferase</keyword>
<proteinExistence type="predicted"/>
<dbReference type="AlphaFoldDB" id="A0ABD3A0X7"/>
<keyword evidence="2" id="KW-0548">Nucleotidyltransferase</keyword>
<evidence type="ECO:0000256" key="3">
    <source>
        <dbReference type="ARBA" id="ARBA00022722"/>
    </source>
</evidence>
<protein>
    <recommendedName>
        <fullName evidence="8">Reverse transcriptase RNase H-like domain-containing protein</fullName>
    </recommendedName>
</protein>
<organism evidence="9 10">
    <name type="scientific">Cinchona calisaya</name>
    <dbReference type="NCBI Taxonomy" id="153742"/>
    <lineage>
        <taxon>Eukaryota</taxon>
        <taxon>Viridiplantae</taxon>
        <taxon>Streptophyta</taxon>
        <taxon>Embryophyta</taxon>
        <taxon>Tracheophyta</taxon>
        <taxon>Spermatophyta</taxon>
        <taxon>Magnoliopsida</taxon>
        <taxon>eudicotyledons</taxon>
        <taxon>Gunneridae</taxon>
        <taxon>Pentapetalae</taxon>
        <taxon>asterids</taxon>
        <taxon>lamiids</taxon>
        <taxon>Gentianales</taxon>
        <taxon>Rubiaceae</taxon>
        <taxon>Cinchonoideae</taxon>
        <taxon>Cinchoneae</taxon>
        <taxon>Cinchona</taxon>
    </lineage>
</organism>
<comment type="caution">
    <text evidence="9">The sequence shown here is derived from an EMBL/GenBank/DDBJ whole genome shotgun (WGS) entry which is preliminary data.</text>
</comment>
<dbReference type="GO" id="GO:0004519">
    <property type="term" value="F:endonuclease activity"/>
    <property type="evidence" value="ECO:0007669"/>
    <property type="project" value="UniProtKB-KW"/>
</dbReference>
<evidence type="ECO:0000256" key="5">
    <source>
        <dbReference type="ARBA" id="ARBA00022801"/>
    </source>
</evidence>
<keyword evidence="5" id="KW-0378">Hydrolase</keyword>
<name>A0ABD3A0X7_9GENT</name>
<dbReference type="EMBL" id="JBJUIK010000006">
    <property type="protein sequence ID" value="KAL3524903.1"/>
    <property type="molecule type" value="Genomic_DNA"/>
</dbReference>
<keyword evidence="10" id="KW-1185">Reference proteome</keyword>
<feature type="region of interest" description="Disordered" evidence="7">
    <location>
        <begin position="91"/>
        <end position="113"/>
    </location>
</feature>
<dbReference type="Pfam" id="PF17917">
    <property type="entry name" value="RT_RNaseH"/>
    <property type="match status" value="1"/>
</dbReference>
<keyword evidence="6" id="KW-0695">RNA-directed DNA polymerase</keyword>
<evidence type="ECO:0000313" key="10">
    <source>
        <dbReference type="Proteomes" id="UP001630127"/>
    </source>
</evidence>
<feature type="domain" description="Reverse transcriptase RNase H-like" evidence="8">
    <location>
        <begin position="24"/>
        <end position="89"/>
    </location>
</feature>
<keyword evidence="3" id="KW-0540">Nuclease</keyword>
<evidence type="ECO:0000256" key="2">
    <source>
        <dbReference type="ARBA" id="ARBA00022695"/>
    </source>
</evidence>